<accession>A0AA88VTC9</accession>
<keyword evidence="4" id="KW-1185">Reference proteome</keyword>
<dbReference type="SMART" id="SM00185">
    <property type="entry name" value="ARM"/>
    <property type="match status" value="5"/>
</dbReference>
<evidence type="ECO:0000256" key="1">
    <source>
        <dbReference type="ARBA" id="ARBA00022737"/>
    </source>
</evidence>
<evidence type="ECO:0000313" key="4">
    <source>
        <dbReference type="Proteomes" id="UP001188597"/>
    </source>
</evidence>
<evidence type="ECO:0000313" key="3">
    <source>
        <dbReference type="EMBL" id="KAK3014592.1"/>
    </source>
</evidence>
<name>A0AA88VTC9_9ASTE</name>
<dbReference type="EMBL" id="JAVXUP010001208">
    <property type="protein sequence ID" value="KAK3014592.1"/>
    <property type="molecule type" value="Genomic_DNA"/>
</dbReference>
<dbReference type="InterPro" id="IPR016024">
    <property type="entry name" value="ARM-type_fold"/>
</dbReference>
<dbReference type="Gene3D" id="1.25.10.10">
    <property type="entry name" value="Leucine-rich Repeat Variant"/>
    <property type="match status" value="1"/>
</dbReference>
<dbReference type="PANTHER" id="PTHR46043:SF5">
    <property type="entry name" value="ARM REPEAT SUPERFAMILY PROTEIN"/>
    <property type="match status" value="1"/>
</dbReference>
<dbReference type="InterPro" id="IPR054296">
    <property type="entry name" value="DUF7032"/>
</dbReference>
<keyword evidence="1" id="KW-0677">Repeat</keyword>
<protein>
    <recommendedName>
        <fullName evidence="2">DUF7032 domain-containing protein</fullName>
    </recommendedName>
</protein>
<dbReference type="SUPFAM" id="SSF48371">
    <property type="entry name" value="ARM repeat"/>
    <property type="match status" value="1"/>
</dbReference>
<proteinExistence type="predicted"/>
<sequence length="632" mass="70265">MPELNLQTPESPCEPSLRRVIELISTLISLSHSIRVFAVKWQLIRNKLDELLSGLTAINNSDSGENPSLSSDVIHSITTTLRETHDLARRCLDLSYSGKLLMQSDLDILAAKFDNHVKNLSEIYTAGLMSHDYAIVLSRPCAEASRDDMKFYVRDILSRLKVGATDMKRQALVALNELIQEEEKYVKIAVEINSLVALLVDFLDSQDIEIQEKATKVVSIISGFDSYKDVLVGAGIIAPLIRVLESGSEFGIECAARCLQNVTQNSNNAWSISAHGGVTALLKMCANCDCSGEMVGLACRVLKNLVGVDEIKRFMVEEGAISLFIKLARSRDEVTQISSIEFLQIISYGDESIRQQVVREGGIRMLVRVMDPKSSFSSKAREMDLKLIMNLCLNSSSSLCILMSSGFMDHVLYYLRYGEGSVQEMALKAACWLGDTSEEAKKAMGDAGFMPELIKFLDAKSSEVREMAARALSSMVVVPRNRKRFVQNDQNVGLLLQSIDPEEANSSSRKLLLSVLMSLTSCSSGRKKIVNSGYLKNIEKLAEAEVTDAKKIVRKLAANRFKTIDRSGPNRKLVKEIQMEFWHCCMKNDNKAKVLEEGLGATGFHDPLRPSFLLRERNAVVLCNRHIGPMLF</sequence>
<gene>
    <name evidence="3" type="ORF">RJ639_009825</name>
</gene>
<dbReference type="InterPro" id="IPR011989">
    <property type="entry name" value="ARM-like"/>
</dbReference>
<dbReference type="Pfam" id="PF00514">
    <property type="entry name" value="Arm"/>
    <property type="match status" value="1"/>
</dbReference>
<dbReference type="AlphaFoldDB" id="A0AA88VTC9"/>
<organism evidence="3 4">
    <name type="scientific">Escallonia herrerae</name>
    <dbReference type="NCBI Taxonomy" id="1293975"/>
    <lineage>
        <taxon>Eukaryota</taxon>
        <taxon>Viridiplantae</taxon>
        <taxon>Streptophyta</taxon>
        <taxon>Embryophyta</taxon>
        <taxon>Tracheophyta</taxon>
        <taxon>Spermatophyta</taxon>
        <taxon>Magnoliopsida</taxon>
        <taxon>eudicotyledons</taxon>
        <taxon>Gunneridae</taxon>
        <taxon>Pentapetalae</taxon>
        <taxon>asterids</taxon>
        <taxon>campanulids</taxon>
        <taxon>Escalloniales</taxon>
        <taxon>Escalloniaceae</taxon>
        <taxon>Escallonia</taxon>
    </lineage>
</organism>
<evidence type="ECO:0000259" key="2">
    <source>
        <dbReference type="Pfam" id="PF23005"/>
    </source>
</evidence>
<reference evidence="3" key="1">
    <citation type="submission" date="2022-12" db="EMBL/GenBank/DDBJ databases">
        <title>Draft genome assemblies for two species of Escallonia (Escalloniales).</title>
        <authorList>
            <person name="Chanderbali A."/>
            <person name="Dervinis C."/>
            <person name="Anghel I."/>
            <person name="Soltis D."/>
            <person name="Soltis P."/>
            <person name="Zapata F."/>
        </authorList>
    </citation>
    <scope>NUCLEOTIDE SEQUENCE</scope>
    <source>
        <strain evidence="3">UCBG64.0493</strain>
        <tissue evidence="3">Leaf</tissue>
    </source>
</reference>
<feature type="domain" description="DUF7032" evidence="2">
    <location>
        <begin position="19"/>
        <end position="127"/>
    </location>
</feature>
<dbReference type="Proteomes" id="UP001188597">
    <property type="component" value="Unassembled WGS sequence"/>
</dbReference>
<dbReference type="Pfam" id="PF23005">
    <property type="entry name" value="DUF7032"/>
    <property type="match status" value="1"/>
</dbReference>
<comment type="caution">
    <text evidence="3">The sequence shown here is derived from an EMBL/GenBank/DDBJ whole genome shotgun (WGS) entry which is preliminary data.</text>
</comment>
<dbReference type="PANTHER" id="PTHR46043">
    <property type="entry name" value="ARM REPEAT SUPERFAMILY PROTEIN"/>
    <property type="match status" value="1"/>
</dbReference>
<dbReference type="InterPro" id="IPR000225">
    <property type="entry name" value="Armadillo"/>
</dbReference>